<feature type="compositionally biased region" description="Basic and acidic residues" evidence="1">
    <location>
        <begin position="54"/>
        <end position="83"/>
    </location>
</feature>
<dbReference type="AlphaFoldDB" id="A0A0A9GY39"/>
<evidence type="ECO:0000256" key="1">
    <source>
        <dbReference type="SAM" id="MobiDB-lite"/>
    </source>
</evidence>
<dbReference type="EMBL" id="GBRH01169437">
    <property type="protein sequence ID" value="JAE28459.1"/>
    <property type="molecule type" value="Transcribed_RNA"/>
</dbReference>
<reference evidence="2" key="1">
    <citation type="submission" date="2014-09" db="EMBL/GenBank/DDBJ databases">
        <authorList>
            <person name="Magalhaes I.L.F."/>
            <person name="Oliveira U."/>
            <person name="Santos F.R."/>
            <person name="Vidigal T.H.D.A."/>
            <person name="Brescovit A.D."/>
            <person name="Santos A.J."/>
        </authorList>
    </citation>
    <scope>NUCLEOTIDE SEQUENCE</scope>
    <source>
        <tissue evidence="2">Shoot tissue taken approximately 20 cm above the soil surface</tissue>
    </source>
</reference>
<organism evidence="2">
    <name type="scientific">Arundo donax</name>
    <name type="common">Giant reed</name>
    <name type="synonym">Donax arundinaceus</name>
    <dbReference type="NCBI Taxonomy" id="35708"/>
    <lineage>
        <taxon>Eukaryota</taxon>
        <taxon>Viridiplantae</taxon>
        <taxon>Streptophyta</taxon>
        <taxon>Embryophyta</taxon>
        <taxon>Tracheophyta</taxon>
        <taxon>Spermatophyta</taxon>
        <taxon>Magnoliopsida</taxon>
        <taxon>Liliopsida</taxon>
        <taxon>Poales</taxon>
        <taxon>Poaceae</taxon>
        <taxon>PACMAD clade</taxon>
        <taxon>Arundinoideae</taxon>
        <taxon>Arundineae</taxon>
        <taxon>Arundo</taxon>
    </lineage>
</organism>
<reference evidence="2" key="2">
    <citation type="journal article" date="2015" name="Data Brief">
        <title>Shoot transcriptome of the giant reed, Arundo donax.</title>
        <authorList>
            <person name="Barrero R.A."/>
            <person name="Guerrero F.D."/>
            <person name="Moolhuijzen P."/>
            <person name="Goolsby J.A."/>
            <person name="Tidwell J."/>
            <person name="Bellgard S.E."/>
            <person name="Bellgard M.I."/>
        </authorList>
    </citation>
    <scope>NUCLEOTIDE SEQUENCE</scope>
    <source>
        <tissue evidence="2">Shoot tissue taken approximately 20 cm above the soil surface</tissue>
    </source>
</reference>
<proteinExistence type="predicted"/>
<protein>
    <submittedName>
        <fullName evidence="2">Uncharacterized protein</fullName>
    </submittedName>
</protein>
<sequence length="83" mass="9147">MKLQWLWRMQCHITSSLILEPPARGGPSSAWFLGAGLPASDCYRWLRPGGRAEGAGEHRPRKGYGEPGRRREGGGGREGRLGF</sequence>
<feature type="region of interest" description="Disordered" evidence="1">
    <location>
        <begin position="49"/>
        <end position="83"/>
    </location>
</feature>
<name>A0A0A9GY39_ARUDO</name>
<evidence type="ECO:0000313" key="2">
    <source>
        <dbReference type="EMBL" id="JAE28459.1"/>
    </source>
</evidence>
<accession>A0A0A9GY39</accession>